<protein>
    <submittedName>
        <fullName evidence="2">Uncharacterized protein</fullName>
    </submittedName>
</protein>
<evidence type="ECO:0000313" key="3">
    <source>
        <dbReference type="Proteomes" id="UP000626109"/>
    </source>
</evidence>
<feature type="compositionally biased region" description="Basic residues" evidence="1">
    <location>
        <begin position="144"/>
        <end position="160"/>
    </location>
</feature>
<feature type="region of interest" description="Disordered" evidence="1">
    <location>
        <begin position="82"/>
        <end position="101"/>
    </location>
</feature>
<dbReference type="EMBL" id="CAJNNW010026934">
    <property type="protein sequence ID" value="CAE8688665.1"/>
    <property type="molecule type" value="Genomic_DNA"/>
</dbReference>
<evidence type="ECO:0000256" key="1">
    <source>
        <dbReference type="SAM" id="MobiDB-lite"/>
    </source>
</evidence>
<reference evidence="2" key="1">
    <citation type="submission" date="2021-02" db="EMBL/GenBank/DDBJ databases">
        <authorList>
            <person name="Dougan E. K."/>
            <person name="Rhodes N."/>
            <person name="Thang M."/>
            <person name="Chan C."/>
        </authorList>
    </citation>
    <scope>NUCLEOTIDE SEQUENCE</scope>
</reference>
<sequence length="183" mass="20898">MASAHHHELASYSQFMHPTDETSVWLAIGSFEIIRTTPAFTMVSGPSPEGRNLLDWIRDSEDFEEFIQDWMQMMPSREEFEETLQPSDKDSDTPVVRADAGSQCFRPPSSRASGVEYVATCEVEYRLETPEAPVMKMILSDVRPRRKHACRRADRHKSRRPSSQGSSRSRSNSGERDQEQCSL</sequence>
<proteinExistence type="predicted"/>
<feature type="compositionally biased region" description="Basic and acidic residues" evidence="1">
    <location>
        <begin position="173"/>
        <end position="183"/>
    </location>
</feature>
<accession>A0A813JX07</accession>
<evidence type="ECO:0000313" key="2">
    <source>
        <dbReference type="EMBL" id="CAE8688665.1"/>
    </source>
</evidence>
<comment type="caution">
    <text evidence="2">The sequence shown here is derived from an EMBL/GenBank/DDBJ whole genome shotgun (WGS) entry which is preliminary data.</text>
</comment>
<organism evidence="2 3">
    <name type="scientific">Polarella glacialis</name>
    <name type="common">Dinoflagellate</name>
    <dbReference type="NCBI Taxonomy" id="89957"/>
    <lineage>
        <taxon>Eukaryota</taxon>
        <taxon>Sar</taxon>
        <taxon>Alveolata</taxon>
        <taxon>Dinophyceae</taxon>
        <taxon>Suessiales</taxon>
        <taxon>Suessiaceae</taxon>
        <taxon>Polarella</taxon>
    </lineage>
</organism>
<gene>
    <name evidence="2" type="ORF">PGLA2088_LOCUS26044</name>
</gene>
<dbReference type="Proteomes" id="UP000626109">
    <property type="component" value="Unassembled WGS sequence"/>
</dbReference>
<name>A0A813JX07_POLGL</name>
<feature type="region of interest" description="Disordered" evidence="1">
    <location>
        <begin position="138"/>
        <end position="183"/>
    </location>
</feature>
<dbReference type="AlphaFoldDB" id="A0A813JX07"/>
<feature type="compositionally biased region" description="Low complexity" evidence="1">
    <location>
        <begin position="161"/>
        <end position="172"/>
    </location>
</feature>